<sequence>MAQKLGTPTTNMLHNTIHQGHVVMDRKLLASEEDSK</sequence>
<comment type="caution">
    <text evidence="1">The sequence shown here is derived from an EMBL/GenBank/DDBJ whole genome shotgun (WGS) entry which is preliminary data.</text>
</comment>
<evidence type="ECO:0000313" key="1">
    <source>
        <dbReference type="EMBL" id="MCI56454.1"/>
    </source>
</evidence>
<feature type="non-terminal residue" evidence="1">
    <location>
        <position position="36"/>
    </location>
</feature>
<accession>A0A392T7G4</accession>
<dbReference type="AlphaFoldDB" id="A0A392T7G4"/>
<name>A0A392T7G4_9FABA</name>
<dbReference type="EMBL" id="LXQA010512630">
    <property type="protein sequence ID" value="MCI56454.1"/>
    <property type="molecule type" value="Genomic_DNA"/>
</dbReference>
<organism evidence="1 2">
    <name type="scientific">Trifolium medium</name>
    <dbReference type="NCBI Taxonomy" id="97028"/>
    <lineage>
        <taxon>Eukaryota</taxon>
        <taxon>Viridiplantae</taxon>
        <taxon>Streptophyta</taxon>
        <taxon>Embryophyta</taxon>
        <taxon>Tracheophyta</taxon>
        <taxon>Spermatophyta</taxon>
        <taxon>Magnoliopsida</taxon>
        <taxon>eudicotyledons</taxon>
        <taxon>Gunneridae</taxon>
        <taxon>Pentapetalae</taxon>
        <taxon>rosids</taxon>
        <taxon>fabids</taxon>
        <taxon>Fabales</taxon>
        <taxon>Fabaceae</taxon>
        <taxon>Papilionoideae</taxon>
        <taxon>50 kb inversion clade</taxon>
        <taxon>NPAAA clade</taxon>
        <taxon>Hologalegina</taxon>
        <taxon>IRL clade</taxon>
        <taxon>Trifolieae</taxon>
        <taxon>Trifolium</taxon>
    </lineage>
</organism>
<reference evidence="1 2" key="1">
    <citation type="journal article" date="2018" name="Front. Plant Sci.">
        <title>Red Clover (Trifolium pratense) and Zigzag Clover (T. medium) - A Picture of Genomic Similarities and Differences.</title>
        <authorList>
            <person name="Dluhosova J."/>
            <person name="Istvanek J."/>
            <person name="Nedelnik J."/>
            <person name="Repkova J."/>
        </authorList>
    </citation>
    <scope>NUCLEOTIDE SEQUENCE [LARGE SCALE GENOMIC DNA]</scope>
    <source>
        <strain evidence="2">cv. 10/8</strain>
        <tissue evidence="1">Leaf</tissue>
    </source>
</reference>
<keyword evidence="2" id="KW-1185">Reference proteome</keyword>
<proteinExistence type="predicted"/>
<evidence type="ECO:0000313" key="2">
    <source>
        <dbReference type="Proteomes" id="UP000265520"/>
    </source>
</evidence>
<dbReference type="Proteomes" id="UP000265520">
    <property type="component" value="Unassembled WGS sequence"/>
</dbReference>
<protein>
    <submittedName>
        <fullName evidence="1">Uncharacterized protein</fullName>
    </submittedName>
</protein>